<evidence type="ECO:0000256" key="1">
    <source>
        <dbReference type="ARBA" id="ARBA00004429"/>
    </source>
</evidence>
<keyword evidence="8 9" id="KW-0472">Membrane</keyword>
<evidence type="ECO:0000256" key="5">
    <source>
        <dbReference type="ARBA" id="ARBA00022519"/>
    </source>
</evidence>
<accession>A0ABS8YTL1</accession>
<dbReference type="PANTHER" id="PTHR30133">
    <property type="entry name" value="CATIONIC AMINO ACID TRANSPORTER, MEMBRANE COMPONENT"/>
    <property type="match status" value="1"/>
</dbReference>
<feature type="transmembrane region" description="Helical" evidence="9">
    <location>
        <begin position="151"/>
        <end position="173"/>
    </location>
</feature>
<keyword evidence="12" id="KW-1185">Reference proteome</keyword>
<dbReference type="Proteomes" id="UP001521181">
    <property type="component" value="Unassembled WGS sequence"/>
</dbReference>
<organism evidence="11 12">
    <name type="scientific">Rhodobacter flavimaris</name>
    <dbReference type="NCBI Taxonomy" id="2907145"/>
    <lineage>
        <taxon>Bacteria</taxon>
        <taxon>Pseudomonadati</taxon>
        <taxon>Pseudomonadota</taxon>
        <taxon>Alphaproteobacteria</taxon>
        <taxon>Rhodobacterales</taxon>
        <taxon>Rhodobacter group</taxon>
        <taxon>Rhodobacter</taxon>
    </lineage>
</organism>
<keyword evidence="3 9" id="KW-0813">Transport</keyword>
<dbReference type="Pfam" id="PF00528">
    <property type="entry name" value="BPD_transp_1"/>
    <property type="match status" value="1"/>
</dbReference>
<dbReference type="NCBIfam" id="TIGR01726">
    <property type="entry name" value="HEQRo_perm_3TM"/>
    <property type="match status" value="1"/>
</dbReference>
<evidence type="ECO:0000256" key="9">
    <source>
        <dbReference type="RuleBase" id="RU363032"/>
    </source>
</evidence>
<feature type="transmembrane region" description="Helical" evidence="9">
    <location>
        <begin position="92"/>
        <end position="111"/>
    </location>
</feature>
<proteinExistence type="inferred from homology"/>
<keyword evidence="5" id="KW-0997">Cell inner membrane</keyword>
<dbReference type="Gene3D" id="1.10.3720.10">
    <property type="entry name" value="MetI-like"/>
    <property type="match status" value="1"/>
</dbReference>
<evidence type="ECO:0000313" key="12">
    <source>
        <dbReference type="Proteomes" id="UP001521181"/>
    </source>
</evidence>
<dbReference type="InterPro" id="IPR051613">
    <property type="entry name" value="ABC_transp_permease_HisMQ"/>
</dbReference>
<feature type="domain" description="ABC transmembrane type-1" evidence="10">
    <location>
        <begin position="15"/>
        <end position="214"/>
    </location>
</feature>
<dbReference type="InterPro" id="IPR010065">
    <property type="entry name" value="AA_ABC_transptr_permease_3TM"/>
</dbReference>
<name>A0ABS8YTL1_9RHOB</name>
<dbReference type="CDD" id="cd06261">
    <property type="entry name" value="TM_PBP2"/>
    <property type="match status" value="1"/>
</dbReference>
<dbReference type="EMBL" id="JAJUOS010000004">
    <property type="protein sequence ID" value="MCE5973194.1"/>
    <property type="molecule type" value="Genomic_DNA"/>
</dbReference>
<keyword evidence="6 9" id="KW-0812">Transmembrane</keyword>
<evidence type="ECO:0000256" key="2">
    <source>
        <dbReference type="ARBA" id="ARBA00010072"/>
    </source>
</evidence>
<feature type="transmembrane region" description="Helical" evidence="9">
    <location>
        <begin position="193"/>
        <end position="214"/>
    </location>
</feature>
<sequence length="225" mass="24244">MDKIVGYLPILIGGMGVTIAVAILSMALALTLGAGFATLYLRGGRLGRAATTSYTTIARGVPDLVLMLLFFFGGERAINSVLALMGYERISLSPFFIGVVTLGFIFGAFLAETFRGAYLSVPHGQIEAAQAIGLAPRRILGRIIFPQMLRLALPGFTNTWLVMLKSTAIISIVGLQDMVGLADKAGKATREPFVFMLAVILFFLALTAVSGNLLHRLERRYRPGF</sequence>
<dbReference type="InterPro" id="IPR000515">
    <property type="entry name" value="MetI-like"/>
</dbReference>
<dbReference type="RefSeq" id="WP_233676198.1">
    <property type="nucleotide sequence ID" value="NZ_JAJUOS010000004.1"/>
</dbReference>
<evidence type="ECO:0000313" key="11">
    <source>
        <dbReference type="EMBL" id="MCE5973194.1"/>
    </source>
</evidence>
<evidence type="ECO:0000256" key="6">
    <source>
        <dbReference type="ARBA" id="ARBA00022692"/>
    </source>
</evidence>
<evidence type="ECO:0000256" key="4">
    <source>
        <dbReference type="ARBA" id="ARBA00022475"/>
    </source>
</evidence>
<dbReference type="PROSITE" id="PS50928">
    <property type="entry name" value="ABC_TM1"/>
    <property type="match status" value="1"/>
</dbReference>
<feature type="transmembrane region" description="Helical" evidence="9">
    <location>
        <begin position="53"/>
        <end position="72"/>
    </location>
</feature>
<feature type="transmembrane region" description="Helical" evidence="9">
    <location>
        <begin position="12"/>
        <end position="41"/>
    </location>
</feature>
<keyword evidence="7 9" id="KW-1133">Transmembrane helix</keyword>
<protein>
    <submittedName>
        <fullName evidence="11">ABC transporter permease subunit</fullName>
    </submittedName>
</protein>
<evidence type="ECO:0000259" key="10">
    <source>
        <dbReference type="PROSITE" id="PS50928"/>
    </source>
</evidence>
<dbReference type="SUPFAM" id="SSF161098">
    <property type="entry name" value="MetI-like"/>
    <property type="match status" value="1"/>
</dbReference>
<evidence type="ECO:0000256" key="3">
    <source>
        <dbReference type="ARBA" id="ARBA00022448"/>
    </source>
</evidence>
<comment type="caution">
    <text evidence="11">The sequence shown here is derived from an EMBL/GenBank/DDBJ whole genome shotgun (WGS) entry which is preliminary data.</text>
</comment>
<dbReference type="InterPro" id="IPR035906">
    <property type="entry name" value="MetI-like_sf"/>
</dbReference>
<evidence type="ECO:0000256" key="7">
    <source>
        <dbReference type="ARBA" id="ARBA00022989"/>
    </source>
</evidence>
<keyword evidence="4" id="KW-1003">Cell membrane</keyword>
<evidence type="ECO:0000256" key="8">
    <source>
        <dbReference type="ARBA" id="ARBA00023136"/>
    </source>
</evidence>
<gene>
    <name evidence="11" type="ORF">LZA78_06865</name>
</gene>
<dbReference type="PANTHER" id="PTHR30133:SF4">
    <property type="entry name" value="ARGININE_ORNITHINE TRANSPORT PROTEIN AOTQ"/>
    <property type="match status" value="1"/>
</dbReference>
<comment type="similarity">
    <text evidence="2">Belongs to the binding-protein-dependent transport system permease family. HisMQ subfamily.</text>
</comment>
<reference evidence="11 12" key="1">
    <citation type="submission" date="2021-12" db="EMBL/GenBank/DDBJ databases">
        <title>Sinirhodobacter sp. WL0062 is a bacterium isolated from seawater.</title>
        <authorList>
            <person name="Wang L."/>
            <person name="He W."/>
            <person name="Zhang D.-F."/>
        </authorList>
    </citation>
    <scope>NUCLEOTIDE SEQUENCE [LARGE SCALE GENOMIC DNA]</scope>
    <source>
        <strain evidence="11 12">WL0062</strain>
    </source>
</reference>
<comment type="subcellular location">
    <subcellularLocation>
        <location evidence="1">Cell inner membrane</location>
        <topology evidence="1">Multi-pass membrane protein</topology>
    </subcellularLocation>
    <subcellularLocation>
        <location evidence="9">Cell membrane</location>
        <topology evidence="9">Multi-pass membrane protein</topology>
    </subcellularLocation>
</comment>